<evidence type="ECO:0000256" key="2">
    <source>
        <dbReference type="ARBA" id="ARBA00006156"/>
    </source>
</evidence>
<dbReference type="EMBL" id="VDGE01000018">
    <property type="protein sequence ID" value="TNC72058.1"/>
    <property type="molecule type" value="Genomic_DNA"/>
</dbReference>
<reference evidence="8 17" key="5">
    <citation type="submission" date="2023-08" db="EMBL/GenBank/DDBJ databases">
        <title>Draft genome sequence of Janthinobacterium lividum.</title>
        <authorList>
            <person name="Chun B.H."/>
            <person name="Lee Y."/>
        </authorList>
    </citation>
    <scope>NUCLEOTIDE SEQUENCE [LARGE SCALE GENOMIC DNA]</scope>
    <source>
        <strain evidence="8 17">AMJK</strain>
    </source>
</reference>
<feature type="transmembrane region" description="Helical" evidence="7">
    <location>
        <begin position="52"/>
        <end position="71"/>
    </location>
</feature>
<evidence type="ECO:0000256" key="7">
    <source>
        <dbReference type="SAM" id="Phobius"/>
    </source>
</evidence>
<keyword evidence="5 7" id="KW-1133">Transmembrane helix</keyword>
<dbReference type="InterPro" id="IPR002191">
    <property type="entry name" value="Bac_export_3"/>
</dbReference>
<dbReference type="Proteomes" id="UP001237592">
    <property type="component" value="Unassembled WGS sequence"/>
</dbReference>
<comment type="similarity">
    <text evidence="2">Belongs to the FliQ/MopD/SpaQ family.</text>
</comment>
<dbReference type="Proteomes" id="UP000662821">
    <property type="component" value="Chromosome"/>
</dbReference>
<evidence type="ECO:0000256" key="6">
    <source>
        <dbReference type="ARBA" id="ARBA00023136"/>
    </source>
</evidence>
<evidence type="ECO:0000313" key="16">
    <source>
        <dbReference type="Proteomes" id="UP000662821"/>
    </source>
</evidence>
<dbReference type="EMBL" id="CP071520">
    <property type="protein sequence ID" value="QSX98773.1"/>
    <property type="molecule type" value="Genomic_DNA"/>
</dbReference>
<dbReference type="RefSeq" id="WP_034757874.1">
    <property type="nucleotide sequence ID" value="NZ_CBCRWJ010000008.1"/>
</dbReference>
<keyword evidence="17" id="KW-1185">Reference proteome</keyword>
<evidence type="ECO:0000256" key="5">
    <source>
        <dbReference type="ARBA" id="ARBA00022989"/>
    </source>
</evidence>
<sequence length="90" mass="9756">MFTPEVAVDLIIEALHVVMLLVVILVVPGLLMGLLVALVQAATSINEQTMSFLPRLLVTLLALILAGRWMAGYLMDYCVSIFQRAATLVG</sequence>
<name>A0A031GHP8_9BURK</name>
<evidence type="ECO:0000256" key="3">
    <source>
        <dbReference type="ARBA" id="ARBA00022475"/>
    </source>
</evidence>
<dbReference type="Proteomes" id="UP000179840">
    <property type="component" value="Unassembled WGS sequence"/>
</dbReference>
<dbReference type="GeneID" id="56946292"/>
<dbReference type="GO" id="GO:0009306">
    <property type="term" value="P:protein secretion"/>
    <property type="evidence" value="ECO:0007669"/>
    <property type="project" value="InterPro"/>
</dbReference>
<dbReference type="PATRIC" id="fig|29581.24.peg.873"/>
<evidence type="ECO:0000313" key="12">
    <source>
        <dbReference type="EMBL" id="TNC72058.1"/>
    </source>
</evidence>
<dbReference type="EMBL" id="FPKH01000003">
    <property type="protein sequence ID" value="SFX75209.1"/>
    <property type="molecule type" value="Genomic_DNA"/>
</dbReference>
<keyword evidence="12" id="KW-0282">Flagellum</keyword>
<reference evidence="11 14" key="2">
    <citation type="submission" date="2016-11" db="EMBL/GenBank/DDBJ databases">
        <authorList>
            <person name="Varghese N."/>
            <person name="Submissions S."/>
        </authorList>
    </citation>
    <scope>NUCLEOTIDE SEQUENCE [LARGE SCALE GENOMIC DNA]</scope>
    <source>
        <strain evidence="11 14">NFR18</strain>
    </source>
</reference>
<feature type="transmembrane region" description="Helical" evidence="7">
    <location>
        <begin position="14"/>
        <end position="40"/>
    </location>
</feature>
<dbReference type="eggNOG" id="COG1987">
    <property type="taxonomic scope" value="Bacteria"/>
</dbReference>
<dbReference type="AlphaFoldDB" id="A0A031GHP8"/>
<reference evidence="9 13" key="1">
    <citation type="submission" date="2015-06" db="EMBL/GenBank/DDBJ databases">
        <title>Draft genome sequencing of a biphenyl-degrading bacterium, Janthinobacterium lividum MEG1.</title>
        <authorList>
            <person name="Shimodaira J."/>
            <person name="Hatta T."/>
        </authorList>
    </citation>
    <scope>NUCLEOTIDE SEQUENCE [LARGE SCALE GENOMIC DNA]</scope>
    <source>
        <strain evidence="9 13">MEG1</strain>
    </source>
</reference>
<keyword evidence="12" id="KW-0969">Cilium</keyword>
<proteinExistence type="inferred from homology"/>
<dbReference type="PRINTS" id="PR00952">
    <property type="entry name" value="TYPE3IMQPROT"/>
</dbReference>
<dbReference type="PANTHER" id="PTHR34040:SF8">
    <property type="entry name" value="FLAGELLAR BIOSYNTHETIC PROTEIN FLIQ"/>
    <property type="match status" value="1"/>
</dbReference>
<evidence type="ECO:0000313" key="10">
    <source>
        <dbReference type="EMBL" id="QSX98773.1"/>
    </source>
</evidence>
<dbReference type="PIRSF" id="PIRSF004669">
    <property type="entry name" value="FliQ"/>
    <property type="match status" value="1"/>
</dbReference>
<evidence type="ECO:0000313" key="14">
    <source>
        <dbReference type="Proteomes" id="UP000182489"/>
    </source>
</evidence>
<dbReference type="Pfam" id="PF01313">
    <property type="entry name" value="Bac_export_3"/>
    <property type="match status" value="1"/>
</dbReference>
<keyword evidence="12" id="KW-0966">Cell projection</keyword>
<evidence type="ECO:0000313" key="8">
    <source>
        <dbReference type="EMBL" id="MDQ4629252.1"/>
    </source>
</evidence>
<organism evidence="12 15">
    <name type="scientific">Janthinobacterium lividum</name>
    <dbReference type="NCBI Taxonomy" id="29581"/>
    <lineage>
        <taxon>Bacteria</taxon>
        <taxon>Pseudomonadati</taxon>
        <taxon>Pseudomonadota</taxon>
        <taxon>Betaproteobacteria</taxon>
        <taxon>Burkholderiales</taxon>
        <taxon>Oxalobacteraceae</taxon>
        <taxon>Janthinobacterium</taxon>
    </lineage>
</organism>
<dbReference type="GO" id="GO:0005886">
    <property type="term" value="C:plasma membrane"/>
    <property type="evidence" value="ECO:0007669"/>
    <property type="project" value="UniProtKB-SubCell"/>
</dbReference>
<evidence type="ECO:0000256" key="1">
    <source>
        <dbReference type="ARBA" id="ARBA00004651"/>
    </source>
</evidence>
<dbReference type="Proteomes" id="UP000182489">
    <property type="component" value="Unassembled WGS sequence"/>
</dbReference>
<evidence type="ECO:0000313" key="13">
    <source>
        <dbReference type="Proteomes" id="UP000179840"/>
    </source>
</evidence>
<protein>
    <submittedName>
        <fullName evidence="9">Flagellar biosynthesis protein FliQ</fullName>
    </submittedName>
    <submittedName>
        <fullName evidence="8">Flagellar biosynthetic protein FliQ</fullName>
    </submittedName>
    <submittedName>
        <fullName evidence="12">Flagellar type III secretion system protein FliQ</fullName>
    </submittedName>
</protein>
<accession>A0A031GHP8</accession>
<dbReference type="EMBL" id="LFKP01000008">
    <property type="protein sequence ID" value="OHV96327.1"/>
    <property type="molecule type" value="Genomic_DNA"/>
</dbReference>
<dbReference type="Proteomes" id="UP000305681">
    <property type="component" value="Unassembled WGS sequence"/>
</dbReference>
<keyword evidence="3" id="KW-1003">Cell membrane</keyword>
<keyword evidence="6 7" id="KW-0472">Membrane</keyword>
<evidence type="ECO:0000313" key="15">
    <source>
        <dbReference type="Proteomes" id="UP000305681"/>
    </source>
</evidence>
<comment type="subcellular location">
    <subcellularLocation>
        <location evidence="1">Cell membrane</location>
        <topology evidence="1">Multi-pass membrane protein</topology>
    </subcellularLocation>
</comment>
<evidence type="ECO:0000313" key="11">
    <source>
        <dbReference type="EMBL" id="SFX75209.1"/>
    </source>
</evidence>
<evidence type="ECO:0000313" key="17">
    <source>
        <dbReference type="Proteomes" id="UP001237592"/>
    </source>
</evidence>
<keyword evidence="4 7" id="KW-0812">Transmembrane</keyword>
<dbReference type="PANTHER" id="PTHR34040">
    <property type="entry name" value="FLAGELLAR BIOSYNTHETIC PROTEIN FLIQ"/>
    <property type="match status" value="1"/>
</dbReference>
<reference evidence="10 16" key="4">
    <citation type="submission" date="2021-03" db="EMBL/GenBank/DDBJ databases">
        <title>Draft genome sequence of Janthinobacterium sp. strain PLB02 isolated from infected primmorphs (Lubomirskia baicalensis).</title>
        <authorList>
            <person name="Chernogor L.I."/>
            <person name="Belikov S.I."/>
            <person name="Petrushin I.S."/>
        </authorList>
    </citation>
    <scope>NUCLEOTIDE SEQUENCE [LARGE SCALE GENOMIC DNA]</scope>
    <source>
        <strain evidence="10 16">PLB02</strain>
    </source>
</reference>
<evidence type="ECO:0000256" key="4">
    <source>
        <dbReference type="ARBA" id="ARBA00022692"/>
    </source>
</evidence>
<dbReference type="EMBL" id="JAVFKP010000008">
    <property type="protein sequence ID" value="MDQ4629252.1"/>
    <property type="molecule type" value="Genomic_DNA"/>
</dbReference>
<reference evidence="12 15" key="3">
    <citation type="submission" date="2019-06" db="EMBL/GenBank/DDBJ databases">
        <title>Genome sequence of Janthinobacterium lividum UCD_MED1.</title>
        <authorList>
            <person name="De Leon M.E."/>
            <person name="Jospin G."/>
        </authorList>
    </citation>
    <scope>NUCLEOTIDE SEQUENCE [LARGE SCALE GENOMIC DNA]</scope>
    <source>
        <strain evidence="12 15">UCD_MED1</strain>
    </source>
</reference>
<evidence type="ECO:0000313" key="9">
    <source>
        <dbReference type="EMBL" id="OHV96327.1"/>
    </source>
</evidence>
<gene>
    <name evidence="12" type="primary">fliQ</name>
    <name evidence="9" type="ORF">AKG95_16250</name>
    <name evidence="12" type="ORF">FHI69_26905</name>
    <name evidence="10" type="ORF">J3P46_13260</name>
    <name evidence="8" type="ORF">RB624_25510</name>
    <name evidence="11" type="ORF">SAMN03097694_3071</name>
</gene>